<dbReference type="PANTHER" id="PTHR24255">
    <property type="entry name" value="COMPLEMENT COMPONENT 1, S SUBCOMPONENT-RELATED"/>
    <property type="match status" value="1"/>
</dbReference>
<dbReference type="FunFam" id="2.60.120.290:FF:000012">
    <property type="entry name" value="mannan-binding lectin serine protease 1 isoform X1"/>
    <property type="match status" value="2"/>
</dbReference>
<evidence type="ECO:0000256" key="16">
    <source>
        <dbReference type="ARBA" id="ARBA00022859"/>
    </source>
</evidence>
<dbReference type="GO" id="GO:0001867">
    <property type="term" value="P:complement activation, lectin pathway"/>
    <property type="evidence" value="ECO:0007669"/>
    <property type="project" value="TreeGrafter"/>
</dbReference>
<dbReference type="Pfam" id="PF07645">
    <property type="entry name" value="EGF_CA"/>
    <property type="match status" value="1"/>
</dbReference>
<dbReference type="PROSITE" id="PS00135">
    <property type="entry name" value="TRYPSIN_SER"/>
    <property type="match status" value="1"/>
</dbReference>
<evidence type="ECO:0000256" key="31">
    <source>
        <dbReference type="PROSITE-ProRule" id="PRU00354"/>
    </source>
</evidence>
<dbReference type="Pfam" id="PF00089">
    <property type="entry name" value="Trypsin"/>
    <property type="match status" value="1"/>
</dbReference>
<feature type="domain" description="PABS" evidence="36">
    <location>
        <begin position="1"/>
        <end position="117"/>
    </location>
</feature>
<evidence type="ECO:0000256" key="9">
    <source>
        <dbReference type="ARBA" id="ARBA00022723"/>
    </source>
</evidence>
<dbReference type="GO" id="GO:0006958">
    <property type="term" value="P:complement activation, classical pathway"/>
    <property type="evidence" value="ECO:0007669"/>
    <property type="project" value="UniProtKB-KW"/>
</dbReference>
<dbReference type="SMART" id="SM00179">
    <property type="entry name" value="EGF_CA"/>
    <property type="match status" value="1"/>
</dbReference>
<evidence type="ECO:0000256" key="19">
    <source>
        <dbReference type="ARBA" id="ARBA00023180"/>
    </source>
</evidence>
<dbReference type="EMBL" id="KE163474">
    <property type="protein sequence ID" value="EPQ12213.1"/>
    <property type="molecule type" value="Genomic_DNA"/>
</dbReference>
<dbReference type="CDD" id="cd00054">
    <property type="entry name" value="EGF_CA"/>
    <property type="match status" value="1"/>
</dbReference>
<evidence type="ECO:0000256" key="22">
    <source>
        <dbReference type="ARBA" id="ARBA00057864"/>
    </source>
</evidence>
<dbReference type="PROSITE" id="PS01187">
    <property type="entry name" value="EGF_CA"/>
    <property type="match status" value="1"/>
</dbReference>
<keyword evidence="4" id="KW-0245">EGF-like domain</keyword>
<evidence type="ECO:0000256" key="24">
    <source>
        <dbReference type="ARBA" id="ARBA00069913"/>
    </source>
</evidence>
<evidence type="ECO:0000259" key="33">
    <source>
        <dbReference type="PROSITE" id="PS01180"/>
    </source>
</evidence>
<dbReference type="NCBIfam" id="TIGR00417">
    <property type="entry name" value="speE"/>
    <property type="match status" value="1"/>
</dbReference>
<dbReference type="EC" id="3.4.21.104" evidence="23"/>
<dbReference type="GO" id="GO:0006508">
    <property type="term" value="P:proteolysis"/>
    <property type="evidence" value="ECO:0007669"/>
    <property type="project" value="UniProtKB-KW"/>
</dbReference>
<evidence type="ECO:0000256" key="7">
    <source>
        <dbReference type="ARBA" id="ARBA00022670"/>
    </source>
</evidence>
<evidence type="ECO:0000256" key="8">
    <source>
        <dbReference type="ARBA" id="ARBA00022679"/>
    </source>
</evidence>
<dbReference type="PROSITE" id="PS01180">
    <property type="entry name" value="CUB"/>
    <property type="match status" value="3"/>
</dbReference>
<dbReference type="Gene3D" id="2.60.120.290">
    <property type="entry name" value="Spermadhesin, CUB domain"/>
    <property type="match status" value="3"/>
</dbReference>
<feature type="domain" description="CUB" evidence="33">
    <location>
        <begin position="351"/>
        <end position="495"/>
    </location>
</feature>
<reference evidence="37 38" key="1">
    <citation type="journal article" date="2013" name="Nat. Commun.">
        <title>Genome analysis reveals insights into physiology and longevity of the Brandt's bat Myotis brandtii.</title>
        <authorList>
            <person name="Seim I."/>
            <person name="Fang X."/>
            <person name="Xiong Z."/>
            <person name="Lobanov A.V."/>
            <person name="Huang Z."/>
            <person name="Ma S."/>
            <person name="Feng Y."/>
            <person name="Turanov A.A."/>
            <person name="Zhu Y."/>
            <person name="Lenz T.L."/>
            <person name="Gerashchenko M.V."/>
            <person name="Fan D."/>
            <person name="Hee Yim S."/>
            <person name="Yao X."/>
            <person name="Jordan D."/>
            <person name="Xiong Y."/>
            <person name="Ma Y."/>
            <person name="Lyapunov A.N."/>
            <person name="Chen G."/>
            <person name="Kulakova O.I."/>
            <person name="Sun Y."/>
            <person name="Lee S.G."/>
            <person name="Bronson R.T."/>
            <person name="Moskalev A.A."/>
            <person name="Sunyaev S.R."/>
            <person name="Zhang G."/>
            <person name="Krogh A."/>
            <person name="Wang J."/>
            <person name="Gladyshev V.N."/>
        </authorList>
    </citation>
    <scope>NUCLEOTIDE SEQUENCE [LARGE SCALE GENOMIC DNA]</scope>
</reference>
<dbReference type="FunFam" id="2.40.10.10:FF:000089">
    <property type="entry name" value="Mannan-binding lectin serine protease 2"/>
    <property type="match status" value="1"/>
</dbReference>
<dbReference type="SUPFAM" id="SSF49854">
    <property type="entry name" value="Spermadhesin, CUB domain"/>
    <property type="match status" value="3"/>
</dbReference>
<dbReference type="InterPro" id="IPR009003">
    <property type="entry name" value="Peptidase_S1_PA"/>
</dbReference>
<dbReference type="FunFam" id="2.10.70.10:FF:000084">
    <property type="entry name" value="Mannan-binding lectin serine protease 2"/>
    <property type="match status" value="1"/>
</dbReference>
<dbReference type="Pfam" id="PF01564">
    <property type="entry name" value="Spermine_synth"/>
    <property type="match status" value="2"/>
</dbReference>
<dbReference type="HAMAP" id="MF_00198">
    <property type="entry name" value="Spermidine_synth"/>
    <property type="match status" value="1"/>
</dbReference>
<keyword evidence="9" id="KW-0479">Metal-binding</keyword>
<evidence type="ECO:0000256" key="23">
    <source>
        <dbReference type="ARBA" id="ARBA00066636"/>
    </source>
</evidence>
<keyword evidence="17" id="KW-0180">Complement pathway</keyword>
<dbReference type="FunFam" id="2.10.70.10:FF:000016">
    <property type="entry name" value="Mannan-binding lectin serine protease 1"/>
    <property type="match status" value="1"/>
</dbReference>
<keyword evidence="3" id="KW-0964">Secreted</keyword>
<feature type="domain" description="PABS" evidence="36">
    <location>
        <begin position="113"/>
        <end position="353"/>
    </location>
</feature>
<dbReference type="Pfam" id="PF00431">
    <property type="entry name" value="CUB"/>
    <property type="match status" value="3"/>
</dbReference>
<proteinExistence type="inferred from homology"/>
<evidence type="ECO:0000256" key="20">
    <source>
        <dbReference type="ARBA" id="ARBA00023278"/>
    </source>
</evidence>
<gene>
    <name evidence="37" type="ORF">D623_10022007</name>
</gene>
<dbReference type="SMART" id="SM00042">
    <property type="entry name" value="CUB"/>
    <property type="match status" value="3"/>
</dbReference>
<dbReference type="SMART" id="SM00032">
    <property type="entry name" value="CCP"/>
    <property type="match status" value="2"/>
</dbReference>
<dbReference type="CDD" id="cd00190">
    <property type="entry name" value="Tryp_SPc"/>
    <property type="match status" value="1"/>
</dbReference>
<evidence type="ECO:0000313" key="37">
    <source>
        <dbReference type="EMBL" id="EPQ12213.1"/>
    </source>
</evidence>
<dbReference type="FunFam" id="2.10.25.10:FF:000059">
    <property type="entry name" value="Mannan-binding lectin serine protease 1"/>
    <property type="match status" value="1"/>
</dbReference>
<evidence type="ECO:0000256" key="17">
    <source>
        <dbReference type="ARBA" id="ARBA00022875"/>
    </source>
</evidence>
<dbReference type="PROSITE" id="PS01186">
    <property type="entry name" value="EGF_2"/>
    <property type="match status" value="1"/>
</dbReference>
<dbReference type="SUPFAM" id="SSF57196">
    <property type="entry name" value="EGF/Laminin"/>
    <property type="match status" value="1"/>
</dbReference>
<evidence type="ECO:0000256" key="15">
    <source>
        <dbReference type="ARBA" id="ARBA00022837"/>
    </source>
</evidence>
<evidence type="ECO:0000256" key="26">
    <source>
        <dbReference type="ARBA" id="ARBA00081005"/>
    </source>
</evidence>
<dbReference type="Proteomes" id="UP000052978">
    <property type="component" value="Unassembled WGS sequence"/>
</dbReference>
<dbReference type="InterPro" id="IPR018097">
    <property type="entry name" value="EGF_Ca-bd_CS"/>
</dbReference>
<dbReference type="InterPro" id="IPR000152">
    <property type="entry name" value="EGF-type_Asp/Asn_hydroxyl_site"/>
</dbReference>
<evidence type="ECO:0000256" key="3">
    <source>
        <dbReference type="ARBA" id="ARBA00022525"/>
    </source>
</evidence>
<feature type="active site" description="Proton acceptor" evidence="31">
    <location>
        <position position="92"/>
    </location>
</feature>
<evidence type="ECO:0000256" key="28">
    <source>
        <dbReference type="ARBA" id="ARBA00083740"/>
    </source>
</evidence>
<keyword evidence="5" id="KW-0399">Innate immunity</keyword>
<dbReference type="InterPro" id="IPR033116">
    <property type="entry name" value="TRYPSIN_SER"/>
</dbReference>
<keyword evidence="15" id="KW-0106">Calcium</keyword>
<name>S7PMY1_MYOBR</name>
<keyword evidence="20" id="KW-0379">Hydroxylation</keyword>
<dbReference type="AlphaFoldDB" id="S7PMY1"/>
<dbReference type="PROSITE" id="PS50923">
    <property type="entry name" value="SUSHI"/>
    <property type="match status" value="2"/>
</dbReference>
<dbReference type="FunFam" id="3.40.50.150:FF:000013">
    <property type="entry name" value="Spermidine synthase"/>
    <property type="match status" value="1"/>
</dbReference>
<evidence type="ECO:0000256" key="1">
    <source>
        <dbReference type="ARBA" id="ARBA00004613"/>
    </source>
</evidence>
<evidence type="ECO:0000259" key="36">
    <source>
        <dbReference type="PROSITE" id="PS51006"/>
    </source>
</evidence>
<keyword evidence="12" id="KW-0378">Hydrolase</keyword>
<protein>
    <recommendedName>
        <fullName evidence="25">Complement C1s subcomponent</fullName>
        <ecNumber evidence="23">3.4.21.104</ecNumber>
    </recommendedName>
    <alternativeName>
        <fullName evidence="27">Complement component 1 subcomponent s</fullName>
    </alternativeName>
    <alternativeName>
        <fullName evidence="28">MBL-associated serine protease 2</fullName>
    </alternativeName>
    <alternativeName>
        <fullName evidence="24">Mannan-binding lectin serine protease 2</fullName>
    </alternativeName>
    <alternativeName>
        <fullName evidence="26">Mannose-binding protein-associated serine protease 2</fullName>
    </alternativeName>
</protein>
<dbReference type="GO" id="GO:0004252">
    <property type="term" value="F:serine-type endopeptidase activity"/>
    <property type="evidence" value="ECO:0007669"/>
    <property type="project" value="InterPro"/>
</dbReference>
<keyword evidence="16" id="KW-0391">Immunity</keyword>
<dbReference type="InterPro" id="IPR035246">
    <property type="entry name" value="Spermidine_synt_N"/>
</dbReference>
<dbReference type="InterPro" id="IPR035976">
    <property type="entry name" value="Sushi/SCR/CCP_sf"/>
</dbReference>
<keyword evidence="19" id="KW-0325">Glycoprotein</keyword>
<dbReference type="InterPro" id="IPR049883">
    <property type="entry name" value="NOTCH1_EGF-like"/>
</dbReference>
<dbReference type="Pfam" id="PF00084">
    <property type="entry name" value="Sushi"/>
    <property type="match status" value="2"/>
</dbReference>
<dbReference type="InterPro" id="IPR001045">
    <property type="entry name" value="Spermi_synthase"/>
</dbReference>
<dbReference type="GO" id="GO:0005509">
    <property type="term" value="F:calcium ion binding"/>
    <property type="evidence" value="ECO:0007669"/>
    <property type="project" value="InterPro"/>
</dbReference>
<evidence type="ECO:0000256" key="32">
    <source>
        <dbReference type="RuleBase" id="RU003836"/>
    </source>
</evidence>
<dbReference type="PROSITE" id="PS01330">
    <property type="entry name" value="PABS_1"/>
    <property type="match status" value="2"/>
</dbReference>
<comment type="catalytic activity">
    <reaction evidence="21">
        <text>Selective cleavage after Arg-223 in complement component C2 (-Ser-Leu-Gly-Arg-|-Lys-Ile-Gln-Ile) and after Arg-76 in complement component C4 (-Gly-Leu-Gln-Arg-|-Ala-Leu-Glu-Ile).</text>
        <dbReference type="EC" id="3.4.21.104"/>
    </reaction>
</comment>
<evidence type="ECO:0000256" key="6">
    <source>
        <dbReference type="ARBA" id="ARBA00022659"/>
    </source>
</evidence>
<dbReference type="PROSITE" id="PS51006">
    <property type="entry name" value="PABS_2"/>
    <property type="match status" value="2"/>
</dbReference>
<evidence type="ECO:0000256" key="21">
    <source>
        <dbReference type="ARBA" id="ARBA00052771"/>
    </source>
</evidence>
<evidence type="ECO:0000256" key="25">
    <source>
        <dbReference type="ARBA" id="ARBA00071889"/>
    </source>
</evidence>
<dbReference type="InterPro" id="IPR000436">
    <property type="entry name" value="Sushi_SCR_CCP_dom"/>
</dbReference>
<evidence type="ECO:0000256" key="11">
    <source>
        <dbReference type="ARBA" id="ARBA00022737"/>
    </source>
</evidence>
<dbReference type="NCBIfam" id="NF002010">
    <property type="entry name" value="PRK00811.1"/>
    <property type="match status" value="1"/>
</dbReference>
<dbReference type="SUPFAM" id="SSF50494">
    <property type="entry name" value="Trypsin-like serine proteases"/>
    <property type="match status" value="1"/>
</dbReference>
<feature type="domain" description="Peptidase S1" evidence="34">
    <location>
        <begin position="918"/>
        <end position="1158"/>
    </location>
</feature>
<dbReference type="GO" id="GO:0005615">
    <property type="term" value="C:extracellular space"/>
    <property type="evidence" value="ECO:0007669"/>
    <property type="project" value="TreeGrafter"/>
</dbReference>
<dbReference type="Gene3D" id="2.10.70.10">
    <property type="entry name" value="Complement Module, domain 1"/>
    <property type="match status" value="2"/>
</dbReference>
<evidence type="ECO:0000256" key="18">
    <source>
        <dbReference type="ARBA" id="ARBA00023157"/>
    </source>
</evidence>
<dbReference type="Gene3D" id="2.10.25.10">
    <property type="entry name" value="Laminin"/>
    <property type="match status" value="1"/>
</dbReference>
<evidence type="ECO:0000259" key="34">
    <source>
        <dbReference type="PROSITE" id="PS50240"/>
    </source>
</evidence>
<keyword evidence="7 37" id="KW-0645">Protease</keyword>
<dbReference type="InterPro" id="IPR001314">
    <property type="entry name" value="Peptidase_S1A"/>
</dbReference>
<evidence type="ECO:0000256" key="4">
    <source>
        <dbReference type="ARBA" id="ARBA00022536"/>
    </source>
</evidence>
<dbReference type="PRINTS" id="PR00722">
    <property type="entry name" value="CHYMOTRYPSIN"/>
</dbReference>
<evidence type="ECO:0000256" key="12">
    <source>
        <dbReference type="ARBA" id="ARBA00022801"/>
    </source>
</evidence>
<dbReference type="SUPFAM" id="SSF57535">
    <property type="entry name" value="Complement control module/SCR domain"/>
    <property type="match status" value="2"/>
</dbReference>
<evidence type="ECO:0000256" key="2">
    <source>
        <dbReference type="ARBA" id="ARBA00007867"/>
    </source>
</evidence>
<dbReference type="CDD" id="cd00041">
    <property type="entry name" value="CUB"/>
    <property type="match status" value="3"/>
</dbReference>
<evidence type="ECO:0000313" key="38">
    <source>
        <dbReference type="Proteomes" id="UP000052978"/>
    </source>
</evidence>
<feature type="domain" description="CUB" evidence="33">
    <location>
        <begin position="706"/>
        <end position="835"/>
    </location>
</feature>
<feature type="domain" description="Sushi" evidence="35">
    <location>
        <begin position="656"/>
        <end position="721"/>
    </location>
</feature>
<dbReference type="InterPro" id="IPR030374">
    <property type="entry name" value="PABS"/>
</dbReference>
<keyword evidence="8 31" id="KW-0808">Transferase</keyword>
<dbReference type="GO" id="GO:0006596">
    <property type="term" value="P:polyamine biosynthetic process"/>
    <property type="evidence" value="ECO:0007669"/>
    <property type="project" value="UniProtKB-UniRule"/>
</dbReference>
<keyword evidence="6 30" id="KW-0768">Sushi</keyword>
<dbReference type="Gene3D" id="2.40.10.10">
    <property type="entry name" value="Trypsin-like serine proteases"/>
    <property type="match status" value="2"/>
</dbReference>
<evidence type="ECO:0000259" key="35">
    <source>
        <dbReference type="PROSITE" id="PS50923"/>
    </source>
</evidence>
<keyword evidence="10" id="KW-0732">Signal</keyword>
<comment type="subcellular location">
    <subcellularLocation>
        <location evidence="1">Secreted</location>
    </subcellularLocation>
</comment>
<dbReference type="PROSITE" id="PS50240">
    <property type="entry name" value="TRYPSIN_DOM"/>
    <property type="match status" value="1"/>
</dbReference>
<sequence>MIANLPLCSHPNPRKVLIIGGGDGGVLREVVKHSSVESVVQCEIDEDVIQVSKKFLPSMAIGYSSSKLTLHVGDGFEFMKQNQDAFDVIITDSSDPMGPAESLFKESYYQLMKTALKEDGILCCQGRGGCFSRGGSGGALPPPRGTRSLTVTPTGSKSYGNVLVLDGVIQCTERDEFSYQEMIANLPLCSHPNPRKVLIIGGGDGGVLREVVKHSSVESVVQCEIDEDVIQVSKKFLPSMAIGYSSSKLTLHVGDGFEFMKQNQDAFDVIITDSSDPMGPAESLFKESYYQLMKTALKEDGILCCQGECQWLHLDLIKDMQHFCRSLFPVVRYAYCTIPTYPSGQIGFMLCSKNPSTNFQEPVRPLTQKQVEQMQLRYYNSDVHRAAFVLPEFARKYPDDQELRWTLTAPPGYRLRLYFTHFHLELSYRCEYDFVKLSSGTEVLATLCGWESTDTEQAPGNTTFYSPGPSLNVTFRSDYSNEKAFTGFEAFYAAEDIDECQEPPGAAPACDHHCHNHLGGFYCSCRAGYVLHQNRRTCSALCSGQVFTERSGVISSPEYPQPYPKLSSCTYSIRLEEGFSVILDFVESFDVETHPETQCPYDSLKIQTDKKEFGPFCGETLPSRIETKSNAVTVTFVTDDSGEHTGWKVHYTSTAQPCPDPVAPPHGHIAPVQATYILKDRFSVVCAAGYELLRGHLPLRSFTAVCQKDGSWDQPMPECSTPQGSLSIGLHIFPGKYPDDQELRWTLTAPPGYRLRLYFTHFHLELSYRCEYDFVKLSSGTEVLATLCGWESTDTEQAPGNTTFYSPGPSLNVTFRSDYSNEKAFTGFEAFYAAEVVECGPPDDLPNGRVEYLSGSEVTTYKAVIQYRCNEIFYTMARGDGKYVCEADGFWTSSKGEKSLPVCEPVCGLSARTIGGRIYGGQNAKLGDFPWQVLLLLGDTTAAGALLNDNWILTAAHAVYEQKEDASSLDIRMGALKRLSPHHTQAWAEAIFIHEGYRHAAGFDNDIALIKLQNKVAINSSIMPICLPGEAAESFMRTDDIGTVSGWGLTQRGFLARSLKFVDIPIVDHQTCAAAYEKKLYLGAKVTDNMLCAGVESGGKDSCGGDSGGALVFLDNETHRWFVGGIVSWGSNNCGEAQVYGVYTKVINYIPWIKKIMSNF</sequence>
<dbReference type="CDD" id="cd02440">
    <property type="entry name" value="AdoMet_MTases"/>
    <property type="match status" value="2"/>
</dbReference>
<keyword evidence="38" id="KW-1185">Reference proteome</keyword>
<dbReference type="SMART" id="SM00181">
    <property type="entry name" value="EGF"/>
    <property type="match status" value="1"/>
</dbReference>
<dbReference type="InterPro" id="IPR001881">
    <property type="entry name" value="EGF-like_Ca-bd_dom"/>
</dbReference>
<dbReference type="Pfam" id="PF17284">
    <property type="entry name" value="Spermine_synt_N"/>
    <property type="match status" value="1"/>
</dbReference>
<dbReference type="InterPro" id="IPR037163">
    <property type="entry name" value="Spermidine_synt_N_sf"/>
</dbReference>
<dbReference type="InterPro" id="IPR029063">
    <property type="entry name" value="SAM-dependent_MTases_sf"/>
</dbReference>
<dbReference type="Gene3D" id="2.30.140.10">
    <property type="entry name" value="Spermidine synthase, tetramerisation domain"/>
    <property type="match status" value="1"/>
</dbReference>
<keyword evidence="18 29" id="KW-1015">Disulfide bond</keyword>
<dbReference type="CDD" id="cd00033">
    <property type="entry name" value="CCP"/>
    <property type="match status" value="2"/>
</dbReference>
<dbReference type="Gene3D" id="3.40.50.150">
    <property type="entry name" value="Vaccinia Virus protein VP39"/>
    <property type="match status" value="2"/>
</dbReference>
<feature type="disulfide bond" evidence="29">
    <location>
        <begin position="542"/>
        <end position="569"/>
    </location>
</feature>
<keyword evidence="31" id="KW-0620">Polyamine biosynthesis</keyword>
<dbReference type="eggNOG" id="KOG3627">
    <property type="taxonomic scope" value="Eukaryota"/>
</dbReference>
<evidence type="ECO:0000256" key="13">
    <source>
        <dbReference type="ARBA" id="ARBA00022813"/>
    </source>
</evidence>
<dbReference type="InterPro" id="IPR043504">
    <property type="entry name" value="Peptidase_S1_PA_chymotrypsin"/>
</dbReference>
<evidence type="ECO:0000256" key="5">
    <source>
        <dbReference type="ARBA" id="ARBA00022588"/>
    </source>
</evidence>
<dbReference type="InterPro" id="IPR000742">
    <property type="entry name" value="EGF"/>
</dbReference>
<feature type="domain" description="Sushi" evidence="35">
    <location>
        <begin position="837"/>
        <end position="905"/>
    </location>
</feature>
<dbReference type="FunFam" id="2.60.120.290:FF:000006">
    <property type="entry name" value="Mannan-binding lectin serine protease 1"/>
    <property type="match status" value="1"/>
</dbReference>
<keyword evidence="11" id="KW-0677">Repeat</keyword>
<dbReference type="InterPro" id="IPR000859">
    <property type="entry name" value="CUB_dom"/>
</dbReference>
<comment type="function">
    <text evidence="22">Serum protease that plays an important role in the activation of the complement system via mannose-binding lectin. After activation by auto-catalytic cleavage it cleaves C2 and C4, leading to their activation and to the formation of C3 convertase.</text>
</comment>
<evidence type="ECO:0000256" key="30">
    <source>
        <dbReference type="PROSITE-ProRule" id="PRU00302"/>
    </source>
</evidence>
<feature type="domain" description="CUB" evidence="33">
    <location>
        <begin position="542"/>
        <end position="654"/>
    </location>
</feature>
<keyword evidence="13" id="KW-0068">Autocatalytic cleavage</keyword>
<dbReference type="InterPro" id="IPR001254">
    <property type="entry name" value="Trypsin_dom"/>
</dbReference>
<dbReference type="InterPro" id="IPR035914">
    <property type="entry name" value="Sperma_CUB_dom_sf"/>
</dbReference>
<evidence type="ECO:0000256" key="10">
    <source>
        <dbReference type="ARBA" id="ARBA00022729"/>
    </source>
</evidence>
<accession>S7PMY1</accession>
<dbReference type="InterPro" id="IPR030373">
    <property type="entry name" value="PABS_CS"/>
</dbReference>
<dbReference type="GO" id="GO:0016740">
    <property type="term" value="F:transferase activity"/>
    <property type="evidence" value="ECO:0007669"/>
    <property type="project" value="UniProtKB-UniRule"/>
</dbReference>
<dbReference type="SMART" id="SM00020">
    <property type="entry name" value="Tryp_SPc"/>
    <property type="match status" value="1"/>
</dbReference>
<dbReference type="PANTHER" id="PTHR24255:SF10">
    <property type="entry name" value="MANNAN-BINDING LECTIN SERINE PROTEASE 2"/>
    <property type="match status" value="1"/>
</dbReference>
<evidence type="ECO:0000256" key="29">
    <source>
        <dbReference type="PROSITE-ProRule" id="PRU00059"/>
    </source>
</evidence>
<evidence type="ECO:0000256" key="27">
    <source>
        <dbReference type="ARBA" id="ARBA00082734"/>
    </source>
</evidence>
<dbReference type="PROSITE" id="PS00010">
    <property type="entry name" value="ASX_HYDROXYL"/>
    <property type="match status" value="1"/>
</dbReference>
<organism evidence="37 38">
    <name type="scientific">Myotis brandtii</name>
    <name type="common">Brandt's bat</name>
    <dbReference type="NCBI Taxonomy" id="109478"/>
    <lineage>
        <taxon>Eukaryota</taxon>
        <taxon>Metazoa</taxon>
        <taxon>Chordata</taxon>
        <taxon>Craniata</taxon>
        <taxon>Vertebrata</taxon>
        <taxon>Euteleostomi</taxon>
        <taxon>Mammalia</taxon>
        <taxon>Eutheria</taxon>
        <taxon>Laurasiatheria</taxon>
        <taxon>Chiroptera</taxon>
        <taxon>Yangochiroptera</taxon>
        <taxon>Vespertilionidae</taxon>
        <taxon>Myotis</taxon>
    </lineage>
</organism>
<comment type="similarity">
    <text evidence="2 32">Belongs to the spermidine/spermine synthase family.</text>
</comment>
<evidence type="ECO:0000256" key="14">
    <source>
        <dbReference type="ARBA" id="ARBA00022825"/>
    </source>
</evidence>
<keyword evidence="14" id="KW-0720">Serine protease</keyword>
<dbReference type="SUPFAM" id="SSF53335">
    <property type="entry name" value="S-adenosyl-L-methionine-dependent methyltransferases"/>
    <property type="match status" value="2"/>
</dbReference>
<comment type="caution">
    <text evidence="30">Lacks conserved residue(s) required for the propagation of feature annotation.</text>
</comment>
<feature type="active site" description="Proton acceptor" evidence="31">
    <location>
        <position position="273"/>
    </location>
</feature>